<evidence type="ECO:0000259" key="1">
    <source>
        <dbReference type="PROSITE" id="PS50878"/>
    </source>
</evidence>
<feature type="non-terminal residue" evidence="2">
    <location>
        <position position="1"/>
    </location>
</feature>
<protein>
    <submittedName>
        <fullName evidence="2">Putative endonuclease-reverse transcriptase</fullName>
    </submittedName>
</protein>
<dbReference type="InterPro" id="IPR005135">
    <property type="entry name" value="Endo/exonuclease/phosphatase"/>
</dbReference>
<keyword evidence="2" id="KW-0540">Nuclease</keyword>
<dbReference type="InterPro" id="IPR043502">
    <property type="entry name" value="DNA/RNA_pol_sf"/>
</dbReference>
<keyword evidence="2" id="KW-0548">Nucleotidyltransferase</keyword>
<dbReference type="Pfam" id="PF03372">
    <property type="entry name" value="Exo_endo_phos"/>
    <property type="match status" value="1"/>
</dbReference>
<feature type="non-terminal residue" evidence="2">
    <location>
        <position position="1090"/>
    </location>
</feature>
<dbReference type="GO" id="GO:0003964">
    <property type="term" value="F:RNA-directed DNA polymerase activity"/>
    <property type="evidence" value="ECO:0007669"/>
    <property type="project" value="UniProtKB-KW"/>
</dbReference>
<keyword evidence="2" id="KW-0695">RNA-directed DNA polymerase</keyword>
<dbReference type="CDD" id="cd01650">
    <property type="entry name" value="RT_nLTR_like"/>
    <property type="match status" value="1"/>
</dbReference>
<feature type="domain" description="Reverse transcriptase" evidence="1">
    <location>
        <begin position="498"/>
        <end position="769"/>
    </location>
</feature>
<organism evidence="2">
    <name type="scientific">Triatoma infestans</name>
    <name type="common">Assassin bug</name>
    <dbReference type="NCBI Taxonomy" id="30076"/>
    <lineage>
        <taxon>Eukaryota</taxon>
        <taxon>Metazoa</taxon>
        <taxon>Ecdysozoa</taxon>
        <taxon>Arthropoda</taxon>
        <taxon>Hexapoda</taxon>
        <taxon>Insecta</taxon>
        <taxon>Pterygota</taxon>
        <taxon>Neoptera</taxon>
        <taxon>Paraneoptera</taxon>
        <taxon>Hemiptera</taxon>
        <taxon>Heteroptera</taxon>
        <taxon>Panheteroptera</taxon>
        <taxon>Cimicomorpha</taxon>
        <taxon>Reduviidae</taxon>
        <taxon>Triatominae</taxon>
        <taxon>Triatoma</taxon>
    </lineage>
</organism>
<dbReference type="PROSITE" id="PS50878">
    <property type="entry name" value="RT_POL"/>
    <property type="match status" value="1"/>
</dbReference>
<dbReference type="PANTHER" id="PTHR47027:SF30">
    <property type="entry name" value="THAP-TYPE DOMAIN-CONTAINING PROTEIN"/>
    <property type="match status" value="1"/>
</dbReference>
<evidence type="ECO:0000313" key="2">
    <source>
        <dbReference type="EMBL" id="JAC16800.1"/>
    </source>
</evidence>
<dbReference type="Pfam" id="PF00078">
    <property type="entry name" value="RVT_1"/>
    <property type="match status" value="1"/>
</dbReference>
<dbReference type="SUPFAM" id="SSF56219">
    <property type="entry name" value="DNase I-like"/>
    <property type="match status" value="1"/>
</dbReference>
<dbReference type="InterPro" id="IPR000477">
    <property type="entry name" value="RT_dom"/>
</dbReference>
<sequence>NIGFWNVHGYGNLFNLSTTECELLIKKDIICLSETWLSTDLVSVPFFMTDYDYCVSPAVKSSTRGRPSGGLVIFWRRNLIKDVQVVSSSRNWLFVSLKLNGLSVLLGSVYFRPSGGDDSNLDLFSSELSDLTQSFEDSILIVGGDFNTRIGSLNSLDDEIFSGSLFSGLRTSLDQIVSKRASYLVDMMESVGLFVCNGRAEGDSPSNFTFVSQNGSSTIDLVWISIASLPFVKNFQAENLSNLSDHFLCNVSLFSLNNLKTSISGVNTFPVVVRNLKNLIDFELCLQSNVNIYFNSETVDDLYNNFYATILNCMYESNLIVFKHANQININKPWYSKECVTAKKNVNKSYRIWRKNRMNAHLRTVFVDSKKNYRQLIKNAKKAFYDDLKVSLRNVKNPTEFWRTVKHFQCKKFTDCPIPLSEWENFYSEILPPKFINDISFLGVTHPVLDTDITMDELLSSINKCKLNKATGFDLIPNECFKRLSPPWLHYLLNLFNKIFNTETYPNYWHKIKMKLLHKKGNPSDLSNYRGIAIFNTISKIFTSVIYNRLVNWCEEHSLIPEEQMGFRSGRGFTLSTAVNLQLILPKRKVFGIFIDLKRAFDSVSHEKLWQKLYDLGISGKLLRLIMNMYNAATMAISCSNEVSKEFEISEGLLQGEILSPLLFALFSSDIVRFFEGANVKGVNISSVKDLIMILYADDIVMLSSTWMDAQNSLRALNNYCSRNSLTVNAEKSFVVVFQKGGRRLNKKLYYDGKIIKFANKFNYLGLPFRTSAKFYPATEHFLSKFVAAKSTVLNVLRSSKSDNWKSKCYLYESLAESVLLYLSEVWGGPYTEQIERGQLLFFKNLLKLPKNTPSAYVRMEVGRIHSRFTVFKRMIGWWLSLLAMPEDRLPRMCLSRLVQVENNFKLPFNCYSYLKYNLCLTGHQYLLIEDVDTIKNNKFNVLSSFRNYLFSKDVEFILNSSFNPHFRCLSSFDPQGELYLHFNSNIEKIRIFCQLRLCNYKKNFRIIRGRDRYQFFPLAFCKLCNNDKKGDLLHFLYDCKVLDNLRAKFLSKYLSTAYPQTDLLMSNDYKQINDIFCYLSAGLKLRRKM</sequence>
<dbReference type="InterPro" id="IPR043128">
    <property type="entry name" value="Rev_trsase/Diguanyl_cyclase"/>
</dbReference>
<dbReference type="AlphaFoldDB" id="A0A023F6E9"/>
<name>A0A023F6E9_TRIIF</name>
<dbReference type="Gene3D" id="3.30.70.270">
    <property type="match status" value="1"/>
</dbReference>
<reference evidence="2" key="1">
    <citation type="journal article" date="2014" name="PLoS Negl. Trop. Dis.">
        <title>An updated insight into the Sialotranscriptome of Triatoma infestans: developmental stage and geographic variations.</title>
        <authorList>
            <person name="Schwarz A."/>
            <person name="Medrano-Mercado N."/>
            <person name="Schaub G.A."/>
            <person name="Struchiner C.J."/>
            <person name="Bargues M.D."/>
            <person name="Levy M.Z."/>
            <person name="Ribeiro J.M."/>
        </authorList>
    </citation>
    <scope>NUCLEOTIDE SEQUENCE</scope>
    <source>
        <strain evidence="2">Chile</strain>
        <tissue evidence="2">Salivary glands</tissue>
    </source>
</reference>
<dbReference type="EMBL" id="GBBI01001912">
    <property type="protein sequence ID" value="JAC16800.1"/>
    <property type="molecule type" value="mRNA"/>
</dbReference>
<keyword evidence="2" id="KW-0255">Endonuclease</keyword>
<dbReference type="InterPro" id="IPR036691">
    <property type="entry name" value="Endo/exonu/phosph_ase_sf"/>
</dbReference>
<proteinExistence type="evidence at transcript level"/>
<dbReference type="SUPFAM" id="SSF56672">
    <property type="entry name" value="DNA/RNA polymerases"/>
    <property type="match status" value="1"/>
</dbReference>
<dbReference type="GO" id="GO:0004519">
    <property type="term" value="F:endonuclease activity"/>
    <property type="evidence" value="ECO:0007669"/>
    <property type="project" value="UniProtKB-KW"/>
</dbReference>
<keyword evidence="2" id="KW-0378">Hydrolase</keyword>
<accession>A0A023F6E9</accession>
<keyword evidence="2" id="KW-0808">Transferase</keyword>
<dbReference type="PANTHER" id="PTHR47027">
    <property type="entry name" value="REVERSE TRANSCRIPTASE DOMAIN-CONTAINING PROTEIN"/>
    <property type="match status" value="1"/>
</dbReference>
<dbReference type="Gene3D" id="3.60.10.10">
    <property type="entry name" value="Endonuclease/exonuclease/phosphatase"/>
    <property type="match status" value="1"/>
</dbReference>